<dbReference type="PROSITE" id="PS00036">
    <property type="entry name" value="BZIP_BASIC"/>
    <property type="match status" value="1"/>
</dbReference>
<dbReference type="PANTHER" id="PTHR13044:SF14">
    <property type="entry name" value="CRYPTOCEPHAL, ISOFORM A"/>
    <property type="match status" value="1"/>
</dbReference>
<feature type="non-terminal residue" evidence="7">
    <location>
        <position position="1"/>
    </location>
</feature>
<dbReference type="SUPFAM" id="SSF57959">
    <property type="entry name" value="Leucine zipper domain"/>
    <property type="match status" value="1"/>
</dbReference>
<evidence type="ECO:0000256" key="1">
    <source>
        <dbReference type="ARBA" id="ARBA00004123"/>
    </source>
</evidence>
<dbReference type="AlphaFoldDB" id="A0A197KDG1"/>
<evidence type="ECO:0000313" key="8">
    <source>
        <dbReference type="Proteomes" id="UP000078512"/>
    </source>
</evidence>
<evidence type="ECO:0000256" key="3">
    <source>
        <dbReference type="ARBA" id="ARBA00023125"/>
    </source>
</evidence>
<keyword evidence="2" id="KW-0805">Transcription regulation</keyword>
<dbReference type="GO" id="GO:0000977">
    <property type="term" value="F:RNA polymerase II transcription regulatory region sequence-specific DNA binding"/>
    <property type="evidence" value="ECO:0007669"/>
    <property type="project" value="TreeGrafter"/>
</dbReference>
<dbReference type="PANTHER" id="PTHR13044">
    <property type="entry name" value="ACTIVATING TRANSCRIPTION FACTOR ATF 4/5"/>
    <property type="match status" value="1"/>
</dbReference>
<keyword evidence="8" id="KW-1185">Reference proteome</keyword>
<keyword evidence="3" id="KW-0238">DNA-binding</keyword>
<dbReference type="EMBL" id="KV442017">
    <property type="protein sequence ID" value="OAQ34429.1"/>
    <property type="molecule type" value="Genomic_DNA"/>
</dbReference>
<organism evidence="7 8">
    <name type="scientific">Linnemannia elongata AG-77</name>
    <dbReference type="NCBI Taxonomy" id="1314771"/>
    <lineage>
        <taxon>Eukaryota</taxon>
        <taxon>Fungi</taxon>
        <taxon>Fungi incertae sedis</taxon>
        <taxon>Mucoromycota</taxon>
        <taxon>Mortierellomycotina</taxon>
        <taxon>Mortierellomycetes</taxon>
        <taxon>Mortierellales</taxon>
        <taxon>Mortierellaceae</taxon>
        <taxon>Linnemannia</taxon>
    </lineage>
</organism>
<dbReference type="Proteomes" id="UP000078512">
    <property type="component" value="Unassembled WGS sequence"/>
</dbReference>
<dbReference type="InterPro" id="IPR004827">
    <property type="entry name" value="bZIP"/>
</dbReference>
<dbReference type="STRING" id="1314771.A0A197KDG1"/>
<name>A0A197KDG1_9FUNG</name>
<dbReference type="Gene3D" id="1.20.5.170">
    <property type="match status" value="1"/>
</dbReference>
<dbReference type="OrthoDB" id="1939598at2759"/>
<evidence type="ECO:0000259" key="6">
    <source>
        <dbReference type="PROSITE" id="PS50217"/>
    </source>
</evidence>
<evidence type="ECO:0000313" key="7">
    <source>
        <dbReference type="EMBL" id="OAQ34429.1"/>
    </source>
</evidence>
<dbReference type="GO" id="GO:0005634">
    <property type="term" value="C:nucleus"/>
    <property type="evidence" value="ECO:0007669"/>
    <property type="project" value="UniProtKB-SubCell"/>
</dbReference>
<dbReference type="GO" id="GO:0001228">
    <property type="term" value="F:DNA-binding transcription activator activity, RNA polymerase II-specific"/>
    <property type="evidence" value="ECO:0007669"/>
    <property type="project" value="TreeGrafter"/>
</dbReference>
<evidence type="ECO:0000256" key="4">
    <source>
        <dbReference type="ARBA" id="ARBA00023163"/>
    </source>
</evidence>
<sequence>EDKRRRNTAASARFRHKKRLREQILEKTAKEMTAKSEMLEVRVRELEMEIKWLRGLIV</sequence>
<comment type="subcellular location">
    <subcellularLocation>
        <location evidence="1">Nucleus</location>
    </subcellularLocation>
</comment>
<feature type="domain" description="BZIP" evidence="6">
    <location>
        <begin position="1"/>
        <end position="58"/>
    </location>
</feature>
<protein>
    <recommendedName>
        <fullName evidence="6">BZIP domain-containing protein</fullName>
    </recommendedName>
</protein>
<reference evidence="7 8" key="1">
    <citation type="submission" date="2016-05" db="EMBL/GenBank/DDBJ databases">
        <title>Genome sequencing reveals origins of a unique bacterial endosymbiosis in the earliest lineages of terrestrial Fungi.</title>
        <authorList>
            <consortium name="DOE Joint Genome Institute"/>
            <person name="Uehling J."/>
            <person name="Gryganskyi A."/>
            <person name="Hameed K."/>
            <person name="Tschaplinski T."/>
            <person name="Misztal P."/>
            <person name="Wu S."/>
            <person name="Desiro A."/>
            <person name="Vande Pol N."/>
            <person name="Du Z.-Y."/>
            <person name="Zienkiewicz A."/>
            <person name="Zienkiewicz K."/>
            <person name="Morin E."/>
            <person name="Tisserant E."/>
            <person name="Splivallo R."/>
            <person name="Hainaut M."/>
            <person name="Henrissat B."/>
            <person name="Ohm R."/>
            <person name="Kuo A."/>
            <person name="Yan J."/>
            <person name="Lipzen A."/>
            <person name="Nolan M."/>
            <person name="Labutti K."/>
            <person name="Barry K."/>
            <person name="Goldstein A."/>
            <person name="Labbe J."/>
            <person name="Schadt C."/>
            <person name="Tuskan G."/>
            <person name="Grigoriev I."/>
            <person name="Martin F."/>
            <person name="Vilgalys R."/>
            <person name="Bonito G."/>
        </authorList>
    </citation>
    <scope>NUCLEOTIDE SEQUENCE [LARGE SCALE GENOMIC DNA]</scope>
    <source>
        <strain evidence="7 8">AG-77</strain>
    </source>
</reference>
<evidence type="ECO:0000256" key="2">
    <source>
        <dbReference type="ARBA" id="ARBA00023015"/>
    </source>
</evidence>
<feature type="non-terminal residue" evidence="7">
    <location>
        <position position="58"/>
    </location>
</feature>
<dbReference type="PROSITE" id="PS50217">
    <property type="entry name" value="BZIP"/>
    <property type="match status" value="1"/>
</dbReference>
<keyword evidence="5" id="KW-0539">Nucleus</keyword>
<dbReference type="InterPro" id="IPR046347">
    <property type="entry name" value="bZIP_sf"/>
</dbReference>
<dbReference type="Pfam" id="PF07716">
    <property type="entry name" value="bZIP_2"/>
    <property type="match status" value="1"/>
</dbReference>
<proteinExistence type="predicted"/>
<keyword evidence="4" id="KW-0804">Transcription</keyword>
<gene>
    <name evidence="7" type="ORF">K457DRAFT_47841</name>
</gene>
<evidence type="ECO:0000256" key="5">
    <source>
        <dbReference type="ARBA" id="ARBA00023242"/>
    </source>
</evidence>
<accession>A0A197KDG1</accession>